<reference evidence="3 4" key="1">
    <citation type="journal article" date="2011" name="J. Bacteriol.">
        <title>Genome sequence of Chthoniobacter flavus Ellin428, an aerobic heterotrophic soil bacterium.</title>
        <authorList>
            <person name="Kant R."/>
            <person name="van Passel M.W."/>
            <person name="Palva A."/>
            <person name="Lucas S."/>
            <person name="Lapidus A."/>
            <person name="Glavina Del Rio T."/>
            <person name="Dalin E."/>
            <person name="Tice H."/>
            <person name="Bruce D."/>
            <person name="Goodwin L."/>
            <person name="Pitluck S."/>
            <person name="Larimer F.W."/>
            <person name="Land M.L."/>
            <person name="Hauser L."/>
            <person name="Sangwan P."/>
            <person name="de Vos W.M."/>
            <person name="Janssen P.H."/>
            <person name="Smidt H."/>
        </authorList>
    </citation>
    <scope>NUCLEOTIDE SEQUENCE [LARGE SCALE GENOMIC DNA]</scope>
    <source>
        <strain evidence="3 4">Ellin428</strain>
    </source>
</reference>
<dbReference type="Proteomes" id="UP000005824">
    <property type="component" value="Unassembled WGS sequence"/>
</dbReference>
<feature type="compositionally biased region" description="Low complexity" evidence="1">
    <location>
        <begin position="167"/>
        <end position="182"/>
    </location>
</feature>
<comment type="caution">
    <text evidence="3">The sequence shown here is derived from an EMBL/GenBank/DDBJ whole genome shotgun (WGS) entry which is preliminary data.</text>
</comment>
<evidence type="ECO:0000256" key="2">
    <source>
        <dbReference type="SAM" id="SignalP"/>
    </source>
</evidence>
<feature type="chain" id="PRO_5002800600" evidence="2">
    <location>
        <begin position="24"/>
        <end position="193"/>
    </location>
</feature>
<dbReference type="AlphaFoldDB" id="B4D9B6"/>
<keyword evidence="2" id="KW-0732">Signal</keyword>
<evidence type="ECO:0000256" key="1">
    <source>
        <dbReference type="SAM" id="MobiDB-lite"/>
    </source>
</evidence>
<proteinExistence type="predicted"/>
<feature type="compositionally biased region" description="Pro residues" evidence="1">
    <location>
        <begin position="183"/>
        <end position="193"/>
    </location>
</feature>
<sequence length="193" mass="20900">MRFSSLLLPLCALALVLTMQARAEEKNGLQVSVQKVTLDRADFRGGDVNIENLDRTMGLRVTLRNTSFKDINDGEVTWEIVKRKWDNAALELTTGTDKLQPLHKGETVEITMGAARTSGLINGAVLRKDELDWELIFRQGAKEIARFSSKSNFQTLLKRAALVPTPANPAAEAAPAATAAPAPATPVPPAPAK</sequence>
<keyword evidence="4" id="KW-1185">Reference proteome</keyword>
<evidence type="ECO:0000313" key="3">
    <source>
        <dbReference type="EMBL" id="EDY17019.1"/>
    </source>
</evidence>
<protein>
    <submittedName>
        <fullName evidence="3">Uncharacterized protein</fullName>
    </submittedName>
</protein>
<organism evidence="3 4">
    <name type="scientific">Chthoniobacter flavus Ellin428</name>
    <dbReference type="NCBI Taxonomy" id="497964"/>
    <lineage>
        <taxon>Bacteria</taxon>
        <taxon>Pseudomonadati</taxon>
        <taxon>Verrucomicrobiota</taxon>
        <taxon>Spartobacteria</taxon>
        <taxon>Chthoniobacterales</taxon>
        <taxon>Chthoniobacteraceae</taxon>
        <taxon>Chthoniobacter</taxon>
    </lineage>
</organism>
<evidence type="ECO:0000313" key="4">
    <source>
        <dbReference type="Proteomes" id="UP000005824"/>
    </source>
</evidence>
<gene>
    <name evidence="3" type="ORF">CfE428DRAFT_5506</name>
</gene>
<dbReference type="RefSeq" id="WP_006982827.1">
    <property type="nucleotide sequence ID" value="NZ_ABVL01000025.1"/>
</dbReference>
<feature type="signal peptide" evidence="2">
    <location>
        <begin position="1"/>
        <end position="23"/>
    </location>
</feature>
<name>B4D9B6_9BACT</name>
<feature type="region of interest" description="Disordered" evidence="1">
    <location>
        <begin position="167"/>
        <end position="193"/>
    </location>
</feature>
<dbReference type="EMBL" id="ABVL01000025">
    <property type="protein sequence ID" value="EDY17019.1"/>
    <property type="molecule type" value="Genomic_DNA"/>
</dbReference>
<accession>B4D9B6</accession>
<dbReference type="STRING" id="497964.CfE428DRAFT_5506"/>
<dbReference type="InParanoid" id="B4D9B6"/>